<evidence type="ECO:0000313" key="2">
    <source>
        <dbReference type="Proteomes" id="UP001162992"/>
    </source>
</evidence>
<accession>A0ACC2E4P7</accession>
<keyword evidence="2" id="KW-1185">Reference proteome</keyword>
<comment type="caution">
    <text evidence="1">The sequence shown here is derived from an EMBL/GenBank/DDBJ whole genome shotgun (WGS) entry which is preliminary data.</text>
</comment>
<protein>
    <submittedName>
        <fullName evidence="1">Uncharacterized protein</fullName>
    </submittedName>
</protein>
<evidence type="ECO:0000313" key="1">
    <source>
        <dbReference type="EMBL" id="KAJ7561506.1"/>
    </source>
</evidence>
<organism evidence="1 2">
    <name type="scientific">Diphasiastrum complanatum</name>
    <name type="common">Issler's clubmoss</name>
    <name type="synonym">Lycopodium complanatum</name>
    <dbReference type="NCBI Taxonomy" id="34168"/>
    <lineage>
        <taxon>Eukaryota</taxon>
        <taxon>Viridiplantae</taxon>
        <taxon>Streptophyta</taxon>
        <taxon>Embryophyta</taxon>
        <taxon>Tracheophyta</taxon>
        <taxon>Lycopodiopsida</taxon>
        <taxon>Lycopodiales</taxon>
        <taxon>Lycopodiaceae</taxon>
        <taxon>Lycopodioideae</taxon>
        <taxon>Diphasiastrum</taxon>
    </lineage>
</organism>
<reference evidence="2" key="1">
    <citation type="journal article" date="2024" name="Proc. Natl. Acad. Sci. U.S.A.">
        <title>Extraordinary preservation of gene collinearity over three hundred million years revealed in homosporous lycophytes.</title>
        <authorList>
            <person name="Li C."/>
            <person name="Wickell D."/>
            <person name="Kuo L.Y."/>
            <person name="Chen X."/>
            <person name="Nie B."/>
            <person name="Liao X."/>
            <person name="Peng D."/>
            <person name="Ji J."/>
            <person name="Jenkins J."/>
            <person name="Williams M."/>
            <person name="Shu S."/>
            <person name="Plott C."/>
            <person name="Barry K."/>
            <person name="Rajasekar S."/>
            <person name="Grimwood J."/>
            <person name="Han X."/>
            <person name="Sun S."/>
            <person name="Hou Z."/>
            <person name="He W."/>
            <person name="Dai G."/>
            <person name="Sun C."/>
            <person name="Schmutz J."/>
            <person name="Leebens-Mack J.H."/>
            <person name="Li F.W."/>
            <person name="Wang L."/>
        </authorList>
    </citation>
    <scope>NUCLEOTIDE SEQUENCE [LARGE SCALE GENOMIC DNA]</scope>
    <source>
        <strain evidence="2">cv. PW_Plant_1</strain>
    </source>
</reference>
<dbReference type="EMBL" id="CM055094">
    <property type="protein sequence ID" value="KAJ7561506.1"/>
    <property type="molecule type" value="Genomic_DNA"/>
</dbReference>
<proteinExistence type="predicted"/>
<sequence length="1216" mass="131173">MEGKEEGDCIGPRKMLRGASRSPVSESLDEGDAEEEEVVGNTVLQLSLHSAPYTHSHKLKFPELCKNFSAVAWCGRTNIIACATETCARDPWSNLQPSFWIPIHIVDPERPTEHAVFNVIADSPCDSVQSIEWSPNTCLRALLVANLRGRVTIWTQPSQVSVNVVRSFNCWMCEYEWRQDQAVVTKWLTGVSPYRLPSYTSSSASNLVASIEEKFLAHQPRASARWPNIVCACTVLSDGCVQLRWRQWPSSELANTPKWFSTSKGVLGAGPSGIYVADVTVSEAGAVLVAGSPIGNPSTVVVWEVSPWGLASPNGNQQLLAKFATGGQSSSLTFGAPSWPGMAPMAAYLLSWQEHSGQDLKSVQSQYEIDEKDGPLLQCSPVSNLSAYVSPEASSQVSTGWGSGVGSIAFDPSRGGSALFVVVVEGYYLYPRHPDEGPSLTGWKFQRWESSRQQVAIHPLFETGNANYAGSFHPMTTTWTAVINKSFPPTRGVSNSSSNGIASGMESVYTKSGSFDMKGLEEESSGVVKCIAKASFSGHGGEICVTLVGGQIYVFSGTGFVPSEDFVVPVEQDVAATSFSATGCCMCSVWHDNDEDCTVLKIIRVQPPPPTGVQGGVNGLTWERHLADRFWWSLVVEADWWDVIASTQSAADANLVYMGKVAAVLDADFHGLPTSHRQHYGPALDRIKCRMLEGHDAADLRALVLDMQARLLLEMLGKGIEAALMNPATLIAEPWQAPSETLTGLGGDAMVVDPALVPNIQSYVDAVLDLASHFLTRLRRYASFCRTLATHAVASASPSTSGTRPAGANASIGATVPPGQVTQGSTANNGGTAQVKAWVQGAIAKISNSADGGASSVPTSINGPSPPLSLTVSTATFPGIPAVRLVGDCYFIHRLCQLLLFCLVFRKRQLPRYIGAPKGYGDTNIAGKLIPSINAKAQEEASVTSGGTRSTQVQINRTEENQIAKSAQSIPATKAADDPSNARSQRVGSGNAGQGYTSEEVKFLFLVLVDLCKRTSSLPHPLPKPQTGTSSPSFRLHYIDGQYSVAPEVVEASLGPHMQSLPRPRGADAAGLLMRELELHPPAEEWNKRNLSGGPWSSMDEYLEETSMNNHIVKELWPRKRRFAERDAACGLRTAVGMGSFTSFLGSRRDVITAAWRAAFHGVWHKCMRCGRQTASFAPSSSADSQAIVNHSRDSWWAARWLYACPMCGGHWFRIV</sequence>
<gene>
    <name evidence="1" type="ORF">O6H91_03G030900</name>
</gene>
<dbReference type="Proteomes" id="UP001162992">
    <property type="component" value="Chromosome 3"/>
</dbReference>
<name>A0ACC2E4P7_DIPCM</name>